<gene>
    <name evidence="2" type="ORF">BHU25_09735</name>
</gene>
<comment type="caution">
    <text evidence="2">The sequence shown here is derived from an EMBL/GenBank/DDBJ whole genome shotgun (WGS) entry which is preliminary data.</text>
</comment>
<evidence type="ECO:0000313" key="2">
    <source>
        <dbReference type="EMBL" id="ROL75666.1"/>
    </source>
</evidence>
<dbReference type="STRING" id="1292031.GCA_000425805_00358"/>
<dbReference type="EMBL" id="MOAM01000015">
    <property type="protein sequence ID" value="ROL75666.1"/>
    <property type="molecule type" value="Genomic_DNA"/>
</dbReference>
<accession>A0A423DUC5</accession>
<reference evidence="2 3" key="1">
    <citation type="submission" date="2016-10" db="EMBL/GenBank/DDBJ databases">
        <title>Comparative genome analysis of multiple Pseudomonas spp. focuses on biocontrol and plant growth promoting traits.</title>
        <authorList>
            <person name="Tao X.-Y."/>
            <person name="Taylor C.G."/>
        </authorList>
    </citation>
    <scope>NUCLEOTIDE SEQUENCE [LARGE SCALE GENOMIC DNA]</scope>
    <source>
        <strain evidence="2 3">15D11</strain>
    </source>
</reference>
<evidence type="ECO:0000313" key="3">
    <source>
        <dbReference type="Proteomes" id="UP000285286"/>
    </source>
</evidence>
<name>A0A423DUC5_9PSED</name>
<dbReference type="AlphaFoldDB" id="A0A423DUC5"/>
<evidence type="ECO:0000256" key="1">
    <source>
        <dbReference type="SAM" id="MobiDB-lite"/>
    </source>
</evidence>
<dbReference type="Proteomes" id="UP000285286">
    <property type="component" value="Unassembled WGS sequence"/>
</dbReference>
<proteinExistence type="predicted"/>
<dbReference type="RefSeq" id="WP_123565626.1">
    <property type="nucleotide sequence ID" value="NZ_MOAM01000015.1"/>
</dbReference>
<organism evidence="2 3">
    <name type="scientific">Pseudomonas vranovensis</name>
    <dbReference type="NCBI Taxonomy" id="321661"/>
    <lineage>
        <taxon>Bacteria</taxon>
        <taxon>Pseudomonadati</taxon>
        <taxon>Pseudomonadota</taxon>
        <taxon>Gammaproteobacteria</taxon>
        <taxon>Pseudomonadales</taxon>
        <taxon>Pseudomonadaceae</taxon>
        <taxon>Pseudomonas</taxon>
    </lineage>
</organism>
<protein>
    <submittedName>
        <fullName evidence="2">Uncharacterized protein</fullName>
    </submittedName>
</protein>
<feature type="region of interest" description="Disordered" evidence="1">
    <location>
        <begin position="1"/>
        <end position="27"/>
    </location>
</feature>
<keyword evidence="3" id="KW-1185">Reference proteome</keyword>
<sequence length="222" mass="23559">MSRASDSRPALAALAGSPRDVRKRLSHQQAEQVVAQALADASPDEADAIAATFTSVAELVKNLMGRQQHQALESIVEALVPKAPPTPHALKEAAMLAQARTAVLESGDWLTAAQIAGLAGFSLSNPSAQPNKWKREGAIFALRHHGVDYFPGYGLDAGYRPLKAMAPVLARFAKAKDSWGLAYWFMSANSFLAGKRPLDLLASAPEQVLAAAEDELQGVAHG</sequence>